<reference evidence="1" key="1">
    <citation type="journal article" date="2020" name="Fungal Divers.">
        <title>Resolving the Mortierellaceae phylogeny through synthesis of multi-gene phylogenetics and phylogenomics.</title>
        <authorList>
            <person name="Vandepol N."/>
            <person name="Liber J."/>
            <person name="Desiro A."/>
            <person name="Na H."/>
            <person name="Kennedy M."/>
            <person name="Barry K."/>
            <person name="Grigoriev I.V."/>
            <person name="Miller A.N."/>
            <person name="O'Donnell K."/>
            <person name="Stajich J.E."/>
            <person name="Bonito G."/>
        </authorList>
    </citation>
    <scope>NUCLEOTIDE SEQUENCE</scope>
    <source>
        <strain evidence="1">NRRL 28262</strain>
    </source>
</reference>
<sequence length="166" mass="18577">MAENKLTWSISSCDLLYQLRQVKTKFFDASTFYLCRASSFFVNSHRCQSYAIFHLASFDQAHSGDGVAASNLLHEIACNVLRDGSQAELKREAVEQLRGRCTDQGNISNEFYGILTQYDNESSTPILGNPDLNKLLESLASYLSPYITKANKAVAGFVEKDIYILI</sequence>
<keyword evidence="2" id="KW-1185">Reference proteome</keyword>
<accession>A0AAD4H9F8</accession>
<name>A0AAD4H9F8_9FUNG</name>
<comment type="caution">
    <text evidence="1">The sequence shown here is derived from an EMBL/GenBank/DDBJ whole genome shotgun (WGS) entry which is preliminary data.</text>
</comment>
<protein>
    <submittedName>
        <fullName evidence="1">Uncharacterized protein</fullName>
    </submittedName>
</protein>
<dbReference type="AlphaFoldDB" id="A0AAD4H9F8"/>
<dbReference type="EMBL" id="JAAAIL010000154">
    <property type="protein sequence ID" value="KAG0279019.1"/>
    <property type="molecule type" value="Genomic_DNA"/>
</dbReference>
<dbReference type="Proteomes" id="UP001194580">
    <property type="component" value="Unassembled WGS sequence"/>
</dbReference>
<evidence type="ECO:0000313" key="2">
    <source>
        <dbReference type="Proteomes" id="UP001194580"/>
    </source>
</evidence>
<evidence type="ECO:0000313" key="1">
    <source>
        <dbReference type="EMBL" id="KAG0279019.1"/>
    </source>
</evidence>
<organism evidence="1 2">
    <name type="scientific">Linnemannia exigua</name>
    <dbReference type="NCBI Taxonomy" id="604196"/>
    <lineage>
        <taxon>Eukaryota</taxon>
        <taxon>Fungi</taxon>
        <taxon>Fungi incertae sedis</taxon>
        <taxon>Mucoromycota</taxon>
        <taxon>Mortierellomycotina</taxon>
        <taxon>Mortierellomycetes</taxon>
        <taxon>Mortierellales</taxon>
        <taxon>Mortierellaceae</taxon>
        <taxon>Linnemannia</taxon>
    </lineage>
</organism>
<gene>
    <name evidence="1" type="ORF">BGZ95_002533</name>
</gene>
<proteinExistence type="predicted"/>